<dbReference type="Proteomes" id="UP001186944">
    <property type="component" value="Unassembled WGS sequence"/>
</dbReference>
<dbReference type="AlphaFoldDB" id="A0AA88YBX3"/>
<keyword evidence="2" id="KW-1185">Reference proteome</keyword>
<protein>
    <submittedName>
        <fullName evidence="1">Uncharacterized protein</fullName>
    </submittedName>
</protein>
<name>A0AA88YBX3_PINIB</name>
<evidence type="ECO:0000313" key="1">
    <source>
        <dbReference type="EMBL" id="KAK3098439.1"/>
    </source>
</evidence>
<reference evidence="1" key="1">
    <citation type="submission" date="2019-08" db="EMBL/GenBank/DDBJ databases">
        <title>The improved chromosome-level genome for the pearl oyster Pinctada fucata martensii using PacBio sequencing and Hi-C.</title>
        <authorList>
            <person name="Zheng Z."/>
        </authorList>
    </citation>
    <scope>NUCLEOTIDE SEQUENCE</scope>
    <source>
        <strain evidence="1">ZZ-2019</strain>
        <tissue evidence="1">Adductor muscle</tissue>
    </source>
</reference>
<organism evidence="1 2">
    <name type="scientific">Pinctada imbricata</name>
    <name type="common">Atlantic pearl-oyster</name>
    <name type="synonym">Pinctada martensii</name>
    <dbReference type="NCBI Taxonomy" id="66713"/>
    <lineage>
        <taxon>Eukaryota</taxon>
        <taxon>Metazoa</taxon>
        <taxon>Spiralia</taxon>
        <taxon>Lophotrochozoa</taxon>
        <taxon>Mollusca</taxon>
        <taxon>Bivalvia</taxon>
        <taxon>Autobranchia</taxon>
        <taxon>Pteriomorphia</taxon>
        <taxon>Pterioida</taxon>
        <taxon>Pterioidea</taxon>
        <taxon>Pteriidae</taxon>
        <taxon>Pinctada</taxon>
    </lineage>
</organism>
<accession>A0AA88YBX3</accession>
<sequence>MNNYIKEDYKGLSTLMVFIEQAQFDASSNRVKDMSSIVTKYNEITTKLMRILCELSKVLGGSFESLSHVSGNIMPEHIRNVRGCVEEFTRDFIILSNAESYLTSLLPYYVLLQ</sequence>
<gene>
    <name evidence="1" type="ORF">FSP39_019481</name>
</gene>
<proteinExistence type="predicted"/>
<evidence type="ECO:0000313" key="2">
    <source>
        <dbReference type="Proteomes" id="UP001186944"/>
    </source>
</evidence>
<comment type="caution">
    <text evidence="1">The sequence shown here is derived from an EMBL/GenBank/DDBJ whole genome shotgun (WGS) entry which is preliminary data.</text>
</comment>
<dbReference type="EMBL" id="VSWD01000007">
    <property type="protein sequence ID" value="KAK3098439.1"/>
    <property type="molecule type" value="Genomic_DNA"/>
</dbReference>